<reference evidence="2 3" key="1">
    <citation type="submission" date="2023-07" db="EMBL/GenBank/DDBJ databases">
        <title>Sequencing the genomes of 1000 actinobacteria strains.</title>
        <authorList>
            <person name="Klenk H.-P."/>
        </authorList>
    </citation>
    <scope>NUCLEOTIDE SEQUENCE [LARGE SCALE GENOMIC DNA]</scope>
    <source>
        <strain evidence="2 3">DSM 46740</strain>
    </source>
</reference>
<keyword evidence="2" id="KW-0489">Methyltransferase</keyword>
<organism evidence="2 3">
    <name type="scientific">Streptosporangium lutulentum</name>
    <dbReference type="NCBI Taxonomy" id="1461250"/>
    <lineage>
        <taxon>Bacteria</taxon>
        <taxon>Bacillati</taxon>
        <taxon>Actinomycetota</taxon>
        <taxon>Actinomycetes</taxon>
        <taxon>Streptosporangiales</taxon>
        <taxon>Streptosporangiaceae</taxon>
        <taxon>Streptosporangium</taxon>
    </lineage>
</organism>
<dbReference type="GO" id="GO:0032259">
    <property type="term" value="P:methylation"/>
    <property type="evidence" value="ECO:0007669"/>
    <property type="project" value="UniProtKB-KW"/>
</dbReference>
<dbReference type="EMBL" id="JAUSQU010000001">
    <property type="protein sequence ID" value="MDP9848914.1"/>
    <property type="molecule type" value="Genomic_DNA"/>
</dbReference>
<feature type="domain" description="Methyltransferase type 11" evidence="1">
    <location>
        <begin position="35"/>
        <end position="124"/>
    </location>
</feature>
<name>A0ABT9QS93_9ACTN</name>
<dbReference type="Proteomes" id="UP001225356">
    <property type="component" value="Unassembled WGS sequence"/>
</dbReference>
<comment type="caution">
    <text evidence="2">The sequence shown here is derived from an EMBL/GenBank/DDBJ whole genome shotgun (WGS) entry which is preliminary data.</text>
</comment>
<evidence type="ECO:0000313" key="2">
    <source>
        <dbReference type="EMBL" id="MDP9848914.1"/>
    </source>
</evidence>
<sequence length="242" mass="27033">MSEVRSVVARDDLFGRRIREQRIGRLGRRLDVLIAGCGWPGPMESARTESRVIGIDEDLPALRARMSTREDLDSWILGDLRSVPLSPRSFDVVCVSFLLERIEHPELVLDRLLTGLRPGGLLLIRMRDRMSAYGTCDRLMPSLLRQALWRRFVPPNTVGPLPAVYDHVASREGMHSFCLMRGLMVTDDVFATSGPALSGPLGKLVRAACSVVEILSGGRRPASHDEVTMVIRKPQNHFARLI</sequence>
<gene>
    <name evidence="2" type="ORF">J2853_008125</name>
</gene>
<dbReference type="CDD" id="cd02440">
    <property type="entry name" value="AdoMet_MTases"/>
    <property type="match status" value="1"/>
</dbReference>
<dbReference type="InterPro" id="IPR013216">
    <property type="entry name" value="Methyltransf_11"/>
</dbReference>
<dbReference type="Gene3D" id="3.40.50.150">
    <property type="entry name" value="Vaccinia Virus protein VP39"/>
    <property type="match status" value="1"/>
</dbReference>
<evidence type="ECO:0000259" key="1">
    <source>
        <dbReference type="Pfam" id="PF08241"/>
    </source>
</evidence>
<dbReference type="SUPFAM" id="SSF53335">
    <property type="entry name" value="S-adenosyl-L-methionine-dependent methyltransferases"/>
    <property type="match status" value="1"/>
</dbReference>
<dbReference type="RefSeq" id="WP_307566478.1">
    <property type="nucleotide sequence ID" value="NZ_JAUSQU010000001.1"/>
</dbReference>
<dbReference type="InterPro" id="IPR029063">
    <property type="entry name" value="SAM-dependent_MTases_sf"/>
</dbReference>
<keyword evidence="3" id="KW-1185">Reference proteome</keyword>
<proteinExistence type="predicted"/>
<accession>A0ABT9QS93</accession>
<evidence type="ECO:0000313" key="3">
    <source>
        <dbReference type="Proteomes" id="UP001225356"/>
    </source>
</evidence>
<dbReference type="Pfam" id="PF08241">
    <property type="entry name" value="Methyltransf_11"/>
    <property type="match status" value="1"/>
</dbReference>
<keyword evidence="2" id="KW-0808">Transferase</keyword>
<protein>
    <submittedName>
        <fullName evidence="2">SAM-dependent methyltransferase</fullName>
    </submittedName>
</protein>
<dbReference type="GO" id="GO:0008168">
    <property type="term" value="F:methyltransferase activity"/>
    <property type="evidence" value="ECO:0007669"/>
    <property type="project" value="UniProtKB-KW"/>
</dbReference>